<dbReference type="SMART" id="SM00382">
    <property type="entry name" value="AAA"/>
    <property type="match status" value="1"/>
</dbReference>
<dbReference type="Gene3D" id="3.40.50.300">
    <property type="entry name" value="P-loop containing nucleotide triphosphate hydrolases"/>
    <property type="match status" value="1"/>
</dbReference>
<dbReference type="OrthoDB" id="6593433at2759"/>
<dbReference type="EMBL" id="MCGN01000001">
    <property type="protein sequence ID" value="ORZ03872.1"/>
    <property type="molecule type" value="Genomic_DNA"/>
</dbReference>
<dbReference type="Proteomes" id="UP000242180">
    <property type="component" value="Unassembled WGS sequence"/>
</dbReference>
<dbReference type="PANTHER" id="PTHR43119">
    <property type="entry name" value="ABC TRANSPORT PROTEIN ATP-BINDING COMPONENT-RELATED"/>
    <property type="match status" value="1"/>
</dbReference>
<dbReference type="CDD" id="cd00267">
    <property type="entry name" value="ABC_ATPase"/>
    <property type="match status" value="1"/>
</dbReference>
<evidence type="ECO:0000313" key="5">
    <source>
        <dbReference type="EMBL" id="ORZ03872.1"/>
    </source>
</evidence>
<dbReference type="PROSITE" id="PS50893">
    <property type="entry name" value="ABC_TRANSPORTER_2"/>
    <property type="match status" value="1"/>
</dbReference>
<dbReference type="Pfam" id="PF00005">
    <property type="entry name" value="ABC_tran"/>
    <property type="match status" value="1"/>
</dbReference>
<dbReference type="InterPro" id="IPR027417">
    <property type="entry name" value="P-loop_NTPase"/>
</dbReference>
<organism evidence="5 6">
    <name type="scientific">Syncephalastrum racemosum</name>
    <name type="common">Filamentous fungus</name>
    <dbReference type="NCBI Taxonomy" id="13706"/>
    <lineage>
        <taxon>Eukaryota</taxon>
        <taxon>Fungi</taxon>
        <taxon>Fungi incertae sedis</taxon>
        <taxon>Mucoromycota</taxon>
        <taxon>Mucoromycotina</taxon>
        <taxon>Mucoromycetes</taxon>
        <taxon>Mucorales</taxon>
        <taxon>Syncephalastraceae</taxon>
        <taxon>Syncephalastrum</taxon>
    </lineage>
</organism>
<protein>
    <submittedName>
        <fullName evidence="5">ATP-binding cassette transporter</fullName>
    </submittedName>
</protein>
<dbReference type="InterPro" id="IPR003593">
    <property type="entry name" value="AAA+_ATPase"/>
</dbReference>
<feature type="compositionally biased region" description="Basic and acidic residues" evidence="3">
    <location>
        <begin position="221"/>
        <end position="233"/>
    </location>
</feature>
<dbReference type="InterPro" id="IPR003439">
    <property type="entry name" value="ABC_transporter-like_ATP-bd"/>
</dbReference>
<reference evidence="5 6" key="1">
    <citation type="submission" date="2016-07" db="EMBL/GenBank/DDBJ databases">
        <title>Pervasive Adenine N6-methylation of Active Genes in Fungi.</title>
        <authorList>
            <consortium name="DOE Joint Genome Institute"/>
            <person name="Mondo S.J."/>
            <person name="Dannebaum R.O."/>
            <person name="Kuo R.C."/>
            <person name="Labutti K."/>
            <person name="Haridas S."/>
            <person name="Kuo A."/>
            <person name="Salamov A."/>
            <person name="Ahrendt S.R."/>
            <person name="Lipzen A."/>
            <person name="Sullivan W."/>
            <person name="Andreopoulos W.B."/>
            <person name="Clum A."/>
            <person name="Lindquist E."/>
            <person name="Daum C."/>
            <person name="Ramamoorthy G.K."/>
            <person name="Gryganskyi A."/>
            <person name="Culley D."/>
            <person name="Magnuson J.K."/>
            <person name="James T.Y."/>
            <person name="O'Malley M.A."/>
            <person name="Stajich J.E."/>
            <person name="Spatafora J.W."/>
            <person name="Visel A."/>
            <person name="Grigoriev I.V."/>
        </authorList>
    </citation>
    <scope>NUCLEOTIDE SEQUENCE [LARGE SCALE GENOMIC DNA]</scope>
    <source>
        <strain evidence="5 6">NRRL 2496</strain>
    </source>
</reference>
<dbReference type="OMA" id="AGRIMWH"/>
<keyword evidence="1" id="KW-0547">Nucleotide-binding</keyword>
<evidence type="ECO:0000259" key="4">
    <source>
        <dbReference type="PROSITE" id="PS50893"/>
    </source>
</evidence>
<dbReference type="STRING" id="13706.A0A1X2HW84"/>
<dbReference type="PANTHER" id="PTHR43119:SF1">
    <property type="entry name" value="ABC TRANSPORTER DOMAIN-CONTAINING PROTEIN"/>
    <property type="match status" value="1"/>
</dbReference>
<dbReference type="SUPFAM" id="SSF52540">
    <property type="entry name" value="P-loop containing nucleoside triphosphate hydrolases"/>
    <property type="match status" value="1"/>
</dbReference>
<evidence type="ECO:0000313" key="6">
    <source>
        <dbReference type="Proteomes" id="UP000242180"/>
    </source>
</evidence>
<name>A0A1X2HW84_SYNRA</name>
<comment type="caution">
    <text evidence="5">The sequence shown here is derived from an EMBL/GenBank/DDBJ whole genome shotgun (WGS) entry which is preliminary data.</text>
</comment>
<accession>A0A1X2HW84</accession>
<evidence type="ECO:0000256" key="1">
    <source>
        <dbReference type="ARBA" id="ARBA00022741"/>
    </source>
</evidence>
<proteinExistence type="predicted"/>
<dbReference type="InParanoid" id="A0A1X2HW84"/>
<evidence type="ECO:0000256" key="2">
    <source>
        <dbReference type="ARBA" id="ARBA00022840"/>
    </source>
</evidence>
<dbReference type="GO" id="GO:0016887">
    <property type="term" value="F:ATP hydrolysis activity"/>
    <property type="evidence" value="ECO:0007669"/>
    <property type="project" value="InterPro"/>
</dbReference>
<feature type="domain" description="ABC transporter" evidence="4">
    <location>
        <begin position="5"/>
        <end position="232"/>
    </location>
</feature>
<keyword evidence="2 5" id="KW-0067">ATP-binding</keyword>
<gene>
    <name evidence="5" type="ORF">BCR43DRAFT_529208</name>
</gene>
<evidence type="ECO:0000256" key="3">
    <source>
        <dbReference type="SAM" id="MobiDB-lite"/>
    </source>
</evidence>
<sequence length="240" mass="27552">MVHLFEAHGVSMRLPEGRWLFRDIDIRLDKGEVLVLQGASGTGKTTLLKCLSELIPYTAGECLLRGKPPAEYGIPRWRSKVMYVPQRPTAHPGTPLDLFRTVRKFSSQKEKKQIGNPVEIGMKWNLSESHFNERWANLSGGEMQRCALAVAIAFHPDVLLLDEPTSALDQDSAEKVEHDLKKYACIWITHDDEQARRVETRRISLKRHPAPNEEGYDEEQEHYANRHEDEDQRINMNNSN</sequence>
<dbReference type="AlphaFoldDB" id="A0A1X2HW84"/>
<dbReference type="GO" id="GO:0005524">
    <property type="term" value="F:ATP binding"/>
    <property type="evidence" value="ECO:0007669"/>
    <property type="project" value="UniProtKB-KW"/>
</dbReference>
<keyword evidence="6" id="KW-1185">Reference proteome</keyword>
<feature type="region of interest" description="Disordered" evidence="3">
    <location>
        <begin position="201"/>
        <end position="240"/>
    </location>
</feature>